<keyword evidence="1" id="KW-0808">Transferase</keyword>
<dbReference type="Proteomes" id="UP000010119">
    <property type="component" value="Unassembled WGS sequence"/>
</dbReference>
<sequence>MKPVSLGAGFFAFTFSSDSSIIKTLNSELFCKDKEGIRMTPVIGISGNLLTDAVPGTISTTKAYVGNAYIEAVTENHGIPFVIPITEVGLVPYFVDKIDGLILSGGQDVSPLFYGQSEVEESTASLLERDQFELALVKEALKQNKAIFAICRGMQLLNVALGGSLVQNIAELNTFTHMQNMPVHEATHPIYTIEGTQTAKLLSKRADVNSFHHQSIDRLGTGLVASAYAEDGTIEAVELADRPNVIGVQWHPEMMQFTDQKMKQLFHFFIKNATSEFVMKKRVSNL</sequence>
<proteinExistence type="predicted"/>
<organism evidence="1 2">
    <name type="scientific">Listeria grayi DSM 20601</name>
    <dbReference type="NCBI Taxonomy" id="525367"/>
    <lineage>
        <taxon>Bacteria</taxon>
        <taxon>Bacillati</taxon>
        <taxon>Bacillota</taxon>
        <taxon>Bacilli</taxon>
        <taxon>Bacillales</taxon>
        <taxon>Listeriaceae</taxon>
        <taxon>Listeria</taxon>
    </lineage>
</organism>
<dbReference type="InterPro" id="IPR011697">
    <property type="entry name" value="Peptidase_C26"/>
</dbReference>
<dbReference type="HOGENOM" id="CLU_030756_2_1_9"/>
<comment type="caution">
    <text evidence="1">The sequence shown here is derived from an EMBL/GenBank/DDBJ whole genome shotgun (WGS) entry which is preliminary data.</text>
</comment>
<dbReference type="eggNOG" id="COG2071">
    <property type="taxonomic scope" value="Bacteria"/>
</dbReference>
<dbReference type="InterPro" id="IPR044668">
    <property type="entry name" value="PuuD-like"/>
</dbReference>
<dbReference type="EC" id="2.6.-.-" evidence="1"/>
<dbReference type="Pfam" id="PF07722">
    <property type="entry name" value="Peptidase_C26"/>
    <property type="match status" value="1"/>
</dbReference>
<dbReference type="AlphaFoldDB" id="D7V098"/>
<dbReference type="GO" id="GO:0006598">
    <property type="term" value="P:polyamine catabolic process"/>
    <property type="evidence" value="ECO:0007669"/>
    <property type="project" value="TreeGrafter"/>
</dbReference>
<name>D7V098_LISGR</name>
<evidence type="ECO:0000313" key="2">
    <source>
        <dbReference type="Proteomes" id="UP000010119"/>
    </source>
</evidence>
<dbReference type="PANTHER" id="PTHR43235">
    <property type="entry name" value="GLUTAMINE AMIDOTRANSFERASE PB2B2.05-RELATED"/>
    <property type="match status" value="1"/>
</dbReference>
<dbReference type="EMBL" id="ACCR02000005">
    <property type="protein sequence ID" value="EFI82991.1"/>
    <property type="molecule type" value="Genomic_DNA"/>
</dbReference>
<gene>
    <name evidence="1" type="primary">pdxT</name>
    <name evidence="1" type="ORF">HMPREF0556_11676</name>
</gene>
<dbReference type="PROSITE" id="PS51273">
    <property type="entry name" value="GATASE_TYPE_1"/>
    <property type="match status" value="1"/>
</dbReference>
<evidence type="ECO:0000313" key="1">
    <source>
        <dbReference type="EMBL" id="EFI82991.1"/>
    </source>
</evidence>
<dbReference type="GO" id="GO:0016740">
    <property type="term" value="F:transferase activity"/>
    <property type="evidence" value="ECO:0007669"/>
    <property type="project" value="UniProtKB-KW"/>
</dbReference>
<dbReference type="CDD" id="cd01745">
    <property type="entry name" value="GATase1_2"/>
    <property type="match status" value="1"/>
</dbReference>
<protein>
    <submittedName>
        <fullName evidence="1">Peptidase C26</fullName>
        <ecNumber evidence="1">2.6.-.-</ecNumber>
    </submittedName>
</protein>
<dbReference type="STRING" id="525367.HMPREF0556_11676"/>
<keyword evidence="2" id="KW-1185">Reference proteome</keyword>
<dbReference type="SUPFAM" id="SSF52317">
    <property type="entry name" value="Class I glutamine amidotransferase-like"/>
    <property type="match status" value="1"/>
</dbReference>
<dbReference type="GO" id="GO:0005829">
    <property type="term" value="C:cytosol"/>
    <property type="evidence" value="ECO:0007669"/>
    <property type="project" value="TreeGrafter"/>
</dbReference>
<dbReference type="PANTHER" id="PTHR43235:SF1">
    <property type="entry name" value="GLUTAMINE AMIDOTRANSFERASE PB2B2.05-RELATED"/>
    <property type="match status" value="1"/>
</dbReference>
<dbReference type="InterPro" id="IPR029062">
    <property type="entry name" value="Class_I_gatase-like"/>
</dbReference>
<dbReference type="GO" id="GO:0033969">
    <property type="term" value="F:gamma-glutamyl-gamma-aminobutyrate hydrolase activity"/>
    <property type="evidence" value="ECO:0007669"/>
    <property type="project" value="TreeGrafter"/>
</dbReference>
<accession>D7V098</accession>
<reference evidence="1" key="1">
    <citation type="submission" date="2010-06" db="EMBL/GenBank/DDBJ databases">
        <authorList>
            <person name="Muzny D."/>
            <person name="Qin X."/>
            <person name="Buhay C."/>
            <person name="Dugan-Rocha S."/>
            <person name="Ding Y."/>
            <person name="Chen G."/>
            <person name="Hawes A."/>
            <person name="Holder M."/>
            <person name="Jhangiani S."/>
            <person name="Johnson A."/>
            <person name="Khan Z."/>
            <person name="Li Z."/>
            <person name="Liu W."/>
            <person name="Liu X."/>
            <person name="Perez L."/>
            <person name="Shen H."/>
            <person name="Wang Q."/>
            <person name="Watt J."/>
            <person name="Xi L."/>
            <person name="Xin Y."/>
            <person name="Zhou J."/>
            <person name="Deng J."/>
            <person name="Jiang H."/>
            <person name="Liu Y."/>
            <person name="Qu J."/>
            <person name="Song X.-Z."/>
            <person name="Zhang L."/>
            <person name="Villasana D."/>
            <person name="Johnson A."/>
            <person name="Liu J."/>
            <person name="Liyanage D."/>
            <person name="Lorensuhewa L."/>
            <person name="Robinson T."/>
            <person name="Song A."/>
            <person name="Song B.-B."/>
            <person name="Dinh H."/>
            <person name="Thornton R."/>
            <person name="Coyle M."/>
            <person name="Francisco L."/>
            <person name="Jackson L."/>
            <person name="Javaid M."/>
            <person name="Korchina V."/>
            <person name="Kovar C."/>
            <person name="Mata R."/>
            <person name="Mathew T."/>
            <person name="Ngo R."/>
            <person name="Nguyen L."/>
            <person name="Nguyen N."/>
            <person name="Okwuonu G."/>
            <person name="Ongeri F."/>
            <person name="Pham C."/>
            <person name="Simmons D."/>
            <person name="Wilczek-Boney K."/>
            <person name="Hale W."/>
            <person name="Jakkamsetti A."/>
            <person name="Pham P."/>
            <person name="Ruth R."/>
            <person name="San Lucas F."/>
            <person name="Warren J."/>
            <person name="Zhang J."/>
            <person name="Zhao Z."/>
            <person name="Zhou C."/>
            <person name="Zhu D."/>
            <person name="Lee S."/>
            <person name="Bess C."/>
            <person name="Blankenburg K."/>
            <person name="Forbes L."/>
            <person name="Fu Q."/>
            <person name="Gubbala S."/>
            <person name="Hirani K."/>
            <person name="Jayaseelan J.C."/>
            <person name="Lara F."/>
            <person name="Munidasa M."/>
            <person name="Palculict T."/>
            <person name="Patil S."/>
            <person name="Pu L.-L."/>
            <person name="Saada N."/>
            <person name="Tang L."/>
            <person name="Weissenberger G."/>
            <person name="Zhu Y."/>
            <person name="Hemphill L."/>
            <person name="Shang Y."/>
            <person name="Youmans B."/>
            <person name="Ayvaz T."/>
            <person name="Ross M."/>
            <person name="Santibanez J."/>
            <person name="Aqrawi P."/>
            <person name="Gross S."/>
            <person name="Joshi V."/>
            <person name="Fowler G."/>
            <person name="Nazareth L."/>
            <person name="Reid J."/>
            <person name="Worley K."/>
            <person name="Petrosino J."/>
            <person name="Highlander S."/>
            <person name="Gibbs R."/>
        </authorList>
    </citation>
    <scope>NUCLEOTIDE SEQUENCE [LARGE SCALE GENOMIC DNA]</scope>
    <source>
        <strain evidence="1">DSM 20601</strain>
    </source>
</reference>
<dbReference type="Gene3D" id="3.40.50.880">
    <property type="match status" value="1"/>
</dbReference>